<proteinExistence type="predicted"/>
<dbReference type="Proteomes" id="UP000223749">
    <property type="component" value="Chromosome"/>
</dbReference>
<dbReference type="EC" id="2.7.13.3" evidence="2"/>
<dbReference type="PANTHER" id="PTHR43547:SF2">
    <property type="entry name" value="HYBRID SIGNAL TRANSDUCTION HISTIDINE KINASE C"/>
    <property type="match status" value="1"/>
</dbReference>
<sequence>MAIESSQSKFSIEDERIKALHRYEILDTPPDGSFDKLTKLAAKLFDVPIVIISIVDKDRIWFKSKYGVDIEEVSREVGLCANAVLSDGLYTNKDTLMTLGGVDLKFYAALPLKTIDNFNLGAFCILDKEPRTFGPEQEAILCDLRDIVMDQIELKLASRLAGVQTNQILNTTAHDLKNPLTTIPVRADLIKLKKNDPELVDKMCEQIKTASLNMVRIIDELLLSGTAEAGKVQLLFIKLNLSSLVNNVISMNLPLAERKNQSLKFVAEDEVILIGDEGKLSEILDNLINNAIKYSPVNTSIEVRVKKLEGRVLIKVKDEGQGLTDDDKNKLYQRFTRLSAQPTGGENSTGLGLSIVRVLVEAHGGRIWAESDGHDKGSTFIVELPLQD</sequence>
<accession>A0A2D1U2Q8</accession>
<dbReference type="CDD" id="cd00075">
    <property type="entry name" value="HATPase"/>
    <property type="match status" value="1"/>
</dbReference>
<dbReference type="RefSeq" id="WP_099437823.1">
    <property type="nucleotide sequence ID" value="NZ_CP024091.1"/>
</dbReference>
<dbReference type="EMBL" id="CP024091">
    <property type="protein sequence ID" value="ATP55879.1"/>
    <property type="molecule type" value="Genomic_DNA"/>
</dbReference>
<organism evidence="7 8">
    <name type="scientific">Pedobacter ginsengisoli</name>
    <dbReference type="NCBI Taxonomy" id="363852"/>
    <lineage>
        <taxon>Bacteria</taxon>
        <taxon>Pseudomonadati</taxon>
        <taxon>Bacteroidota</taxon>
        <taxon>Sphingobacteriia</taxon>
        <taxon>Sphingobacteriales</taxon>
        <taxon>Sphingobacteriaceae</taxon>
        <taxon>Pedobacter</taxon>
    </lineage>
</organism>
<dbReference type="PANTHER" id="PTHR43547">
    <property type="entry name" value="TWO-COMPONENT HISTIDINE KINASE"/>
    <property type="match status" value="1"/>
</dbReference>
<dbReference type="PRINTS" id="PR00344">
    <property type="entry name" value="BCTRLSENSOR"/>
</dbReference>
<keyword evidence="5 7" id="KW-0418">Kinase</keyword>
<dbReference type="InterPro" id="IPR005467">
    <property type="entry name" value="His_kinase_dom"/>
</dbReference>
<dbReference type="OrthoDB" id="9811889at2"/>
<dbReference type="SUPFAM" id="SSF55874">
    <property type="entry name" value="ATPase domain of HSP90 chaperone/DNA topoisomerase II/histidine kinase"/>
    <property type="match status" value="1"/>
</dbReference>
<keyword evidence="4" id="KW-0808">Transferase</keyword>
<dbReference type="Gene3D" id="1.10.287.130">
    <property type="match status" value="1"/>
</dbReference>
<dbReference type="Pfam" id="PF00512">
    <property type="entry name" value="HisKA"/>
    <property type="match status" value="1"/>
</dbReference>
<reference evidence="7 8" key="1">
    <citation type="submission" date="2017-10" db="EMBL/GenBank/DDBJ databases">
        <title>Whole genome of Pedobacter ginsengisoli T01R-27 isolated from tomato rhizosphere.</title>
        <authorList>
            <person name="Weon H.-Y."/>
            <person name="Lee S.A."/>
            <person name="Sang M.K."/>
            <person name="Song J."/>
        </authorList>
    </citation>
    <scope>NUCLEOTIDE SEQUENCE [LARGE SCALE GENOMIC DNA]</scope>
    <source>
        <strain evidence="7 8">T01R-27</strain>
    </source>
</reference>
<dbReference type="KEGG" id="pgs:CPT03_05075"/>
<dbReference type="SUPFAM" id="SSF55781">
    <property type="entry name" value="GAF domain-like"/>
    <property type="match status" value="1"/>
</dbReference>
<evidence type="ECO:0000313" key="8">
    <source>
        <dbReference type="Proteomes" id="UP000223749"/>
    </source>
</evidence>
<keyword evidence="3" id="KW-0597">Phosphoprotein</keyword>
<dbReference type="InterPro" id="IPR003594">
    <property type="entry name" value="HATPase_dom"/>
</dbReference>
<dbReference type="CDD" id="cd00082">
    <property type="entry name" value="HisKA"/>
    <property type="match status" value="1"/>
</dbReference>
<evidence type="ECO:0000256" key="4">
    <source>
        <dbReference type="ARBA" id="ARBA00022679"/>
    </source>
</evidence>
<dbReference type="InterPro" id="IPR036097">
    <property type="entry name" value="HisK_dim/P_sf"/>
</dbReference>
<comment type="catalytic activity">
    <reaction evidence="1">
        <text>ATP + protein L-histidine = ADP + protein N-phospho-L-histidine.</text>
        <dbReference type="EC" id="2.7.13.3"/>
    </reaction>
</comment>
<evidence type="ECO:0000256" key="2">
    <source>
        <dbReference type="ARBA" id="ARBA00012438"/>
    </source>
</evidence>
<evidence type="ECO:0000256" key="3">
    <source>
        <dbReference type="ARBA" id="ARBA00022553"/>
    </source>
</evidence>
<evidence type="ECO:0000256" key="1">
    <source>
        <dbReference type="ARBA" id="ARBA00000085"/>
    </source>
</evidence>
<dbReference type="Pfam" id="PF02518">
    <property type="entry name" value="HATPase_c"/>
    <property type="match status" value="1"/>
</dbReference>
<dbReference type="FunFam" id="3.30.565.10:FF:000006">
    <property type="entry name" value="Sensor histidine kinase WalK"/>
    <property type="match status" value="1"/>
</dbReference>
<dbReference type="PROSITE" id="PS50109">
    <property type="entry name" value="HIS_KIN"/>
    <property type="match status" value="1"/>
</dbReference>
<evidence type="ECO:0000256" key="5">
    <source>
        <dbReference type="ARBA" id="ARBA00022777"/>
    </source>
</evidence>
<gene>
    <name evidence="7" type="ORF">CPT03_05075</name>
</gene>
<dbReference type="SMART" id="SM00387">
    <property type="entry name" value="HATPase_c"/>
    <property type="match status" value="1"/>
</dbReference>
<keyword evidence="8" id="KW-1185">Reference proteome</keyword>
<evidence type="ECO:0000313" key="7">
    <source>
        <dbReference type="EMBL" id="ATP55879.1"/>
    </source>
</evidence>
<dbReference type="SMART" id="SM00388">
    <property type="entry name" value="HisKA"/>
    <property type="match status" value="1"/>
</dbReference>
<dbReference type="InterPro" id="IPR036890">
    <property type="entry name" value="HATPase_C_sf"/>
</dbReference>
<name>A0A2D1U2Q8_9SPHI</name>
<protein>
    <recommendedName>
        <fullName evidence="2">histidine kinase</fullName>
        <ecNumber evidence="2">2.7.13.3</ecNumber>
    </recommendedName>
</protein>
<evidence type="ECO:0000259" key="6">
    <source>
        <dbReference type="PROSITE" id="PS50109"/>
    </source>
</evidence>
<dbReference type="Gene3D" id="3.30.565.10">
    <property type="entry name" value="Histidine kinase-like ATPase, C-terminal domain"/>
    <property type="match status" value="1"/>
</dbReference>
<dbReference type="GO" id="GO:0000155">
    <property type="term" value="F:phosphorelay sensor kinase activity"/>
    <property type="evidence" value="ECO:0007669"/>
    <property type="project" value="InterPro"/>
</dbReference>
<dbReference type="InterPro" id="IPR003661">
    <property type="entry name" value="HisK_dim/P_dom"/>
</dbReference>
<dbReference type="AlphaFoldDB" id="A0A2D1U2Q8"/>
<dbReference type="Gene3D" id="3.30.450.40">
    <property type="match status" value="1"/>
</dbReference>
<dbReference type="InterPro" id="IPR004358">
    <property type="entry name" value="Sig_transdc_His_kin-like_C"/>
</dbReference>
<feature type="domain" description="Histidine kinase" evidence="6">
    <location>
        <begin position="171"/>
        <end position="388"/>
    </location>
</feature>
<dbReference type="InterPro" id="IPR029016">
    <property type="entry name" value="GAF-like_dom_sf"/>
</dbReference>
<dbReference type="SUPFAM" id="SSF47384">
    <property type="entry name" value="Homodimeric domain of signal transducing histidine kinase"/>
    <property type="match status" value="1"/>
</dbReference>